<evidence type="ECO:0000259" key="1">
    <source>
        <dbReference type="Pfam" id="PF13817"/>
    </source>
</evidence>
<dbReference type="AlphaFoldDB" id="A5FT16"/>
<dbReference type="HOGENOM" id="CLU_2566028_0_0_5"/>
<reference evidence="2 3" key="1">
    <citation type="submission" date="2007-05" db="EMBL/GenBank/DDBJ databases">
        <title>Complete sequence of plasmid1 pACRY01 of Acidiphilium cryptum JF-5.</title>
        <authorList>
            <consortium name="US DOE Joint Genome Institute"/>
            <person name="Copeland A."/>
            <person name="Lucas S."/>
            <person name="Lapidus A."/>
            <person name="Barry K."/>
            <person name="Detter J.C."/>
            <person name="Glavina del Rio T."/>
            <person name="Hammon N."/>
            <person name="Israni S."/>
            <person name="Dalin E."/>
            <person name="Tice H."/>
            <person name="Pitluck S."/>
            <person name="Sims D."/>
            <person name="Brettin T."/>
            <person name="Bruce D."/>
            <person name="Han C."/>
            <person name="Schmutz J."/>
            <person name="Larimer F."/>
            <person name="Land M."/>
            <person name="Hauser L."/>
            <person name="Kyrpides N."/>
            <person name="Kim E."/>
            <person name="Magnuson T."/>
            <person name="Richardson P."/>
        </authorList>
    </citation>
    <scope>NUCLEOTIDE SEQUENCE [LARGE SCALE GENOMIC DNA]</scope>
    <source>
        <strain evidence="3">JF-5</strain>
        <plasmid evidence="3">Plasmid pACRY01</plasmid>
    </source>
</reference>
<keyword evidence="3" id="KW-1185">Reference proteome</keyword>
<evidence type="ECO:0000313" key="3">
    <source>
        <dbReference type="Proteomes" id="UP000000245"/>
    </source>
</evidence>
<protein>
    <recommendedName>
        <fullName evidence="1">Transposase IS66 C-terminal domain-containing protein</fullName>
    </recommendedName>
</protein>
<dbReference type="InterPro" id="IPR039552">
    <property type="entry name" value="IS66_C"/>
</dbReference>
<dbReference type="Proteomes" id="UP000000245">
    <property type="component" value="Plasmid pACRY01"/>
</dbReference>
<dbReference type="Pfam" id="PF13817">
    <property type="entry name" value="DDE_Tnp_IS66_C"/>
    <property type="match status" value="1"/>
</dbReference>
<gene>
    <name evidence="2" type="ordered locus">Acry_3121</name>
</gene>
<dbReference type="EMBL" id="CP000689">
    <property type="protein sequence ID" value="ABQ28748.1"/>
    <property type="molecule type" value="Genomic_DNA"/>
</dbReference>
<evidence type="ECO:0000313" key="2">
    <source>
        <dbReference type="EMBL" id="ABQ28748.1"/>
    </source>
</evidence>
<geneLocation type="plasmid" evidence="2 3">
    <name>pACRY01</name>
</geneLocation>
<keyword evidence="2" id="KW-0614">Plasmid</keyword>
<feature type="domain" description="Transposase IS66 C-terminal" evidence="1">
    <location>
        <begin position="30"/>
        <end position="69"/>
    </location>
</feature>
<organism evidence="2 3">
    <name type="scientific">Acidiphilium cryptum (strain JF-5)</name>
    <dbReference type="NCBI Taxonomy" id="349163"/>
    <lineage>
        <taxon>Bacteria</taxon>
        <taxon>Pseudomonadati</taxon>
        <taxon>Pseudomonadota</taxon>
        <taxon>Alphaproteobacteria</taxon>
        <taxon>Acetobacterales</taxon>
        <taxon>Acidocellaceae</taxon>
        <taxon>Acidiphilium</taxon>
    </lineage>
</organism>
<dbReference type="KEGG" id="acr:Acry_3121"/>
<accession>A5FT16</accession>
<sequence length="81" mass="8689">MRALVGVLRRTGHHEVASDTGEEHCALMATLIGSARLSGVEPLARLTDVLQRIVAGRTKSDEIGSLMPWNWKTQAALPAAV</sequence>
<proteinExistence type="predicted"/>
<name>A5FT16_ACICJ</name>